<dbReference type="EMBL" id="SMSE01000001">
    <property type="protein sequence ID" value="TDG15318.1"/>
    <property type="molecule type" value="Genomic_DNA"/>
</dbReference>
<dbReference type="InterPro" id="IPR025857">
    <property type="entry name" value="MacB_PCD"/>
</dbReference>
<evidence type="ECO:0000256" key="8">
    <source>
        <dbReference type="SAM" id="Phobius"/>
    </source>
</evidence>
<keyword evidence="12" id="KW-1185">Reference proteome</keyword>
<name>A0A4R5LVQ9_9GAMM</name>
<feature type="transmembrane region" description="Helical" evidence="8">
    <location>
        <begin position="399"/>
        <end position="421"/>
    </location>
</feature>
<evidence type="ECO:0000313" key="11">
    <source>
        <dbReference type="EMBL" id="TDG15318.1"/>
    </source>
</evidence>
<reference evidence="11 12" key="1">
    <citation type="submission" date="2019-03" db="EMBL/GenBank/DDBJ databases">
        <title>Seongchinamella monodicae gen. nov., sp. nov., a novel member of the Gammaproteobacteria isolated from a tidal mudflat of beach.</title>
        <authorList>
            <person name="Yang H.G."/>
            <person name="Kang J.W."/>
            <person name="Lee S.D."/>
        </authorList>
    </citation>
    <scope>NUCLEOTIDE SEQUENCE [LARGE SCALE GENOMIC DNA]</scope>
    <source>
        <strain evidence="11 12">GH4-78</strain>
    </source>
</reference>
<feature type="transmembrane region" description="Helical" evidence="8">
    <location>
        <begin position="351"/>
        <end position="379"/>
    </location>
</feature>
<evidence type="ECO:0000259" key="9">
    <source>
        <dbReference type="Pfam" id="PF02687"/>
    </source>
</evidence>
<gene>
    <name evidence="11" type="ORF">E2F43_03535</name>
</gene>
<dbReference type="InterPro" id="IPR003838">
    <property type="entry name" value="ABC3_permease_C"/>
</dbReference>
<evidence type="ECO:0000256" key="6">
    <source>
        <dbReference type="ARBA" id="ARBA00023136"/>
    </source>
</evidence>
<keyword evidence="4 8" id="KW-0812">Transmembrane</keyword>
<feature type="transmembrane region" description="Helical" evidence="8">
    <location>
        <begin position="296"/>
        <end position="315"/>
    </location>
</feature>
<comment type="subcellular location">
    <subcellularLocation>
        <location evidence="1">Cell membrane</location>
        <topology evidence="1">Multi-pass membrane protein</topology>
    </subcellularLocation>
</comment>
<evidence type="ECO:0000256" key="2">
    <source>
        <dbReference type="ARBA" id="ARBA00005236"/>
    </source>
</evidence>
<evidence type="ECO:0000313" key="12">
    <source>
        <dbReference type="Proteomes" id="UP000295554"/>
    </source>
</evidence>
<dbReference type="Proteomes" id="UP000295554">
    <property type="component" value="Unassembled WGS sequence"/>
</dbReference>
<feature type="region of interest" description="Disordered" evidence="7">
    <location>
        <begin position="1"/>
        <end position="31"/>
    </location>
</feature>
<dbReference type="GO" id="GO:0098797">
    <property type="term" value="C:plasma membrane protein complex"/>
    <property type="evidence" value="ECO:0007669"/>
    <property type="project" value="TreeGrafter"/>
</dbReference>
<dbReference type="PANTHER" id="PTHR30489:SF0">
    <property type="entry name" value="LIPOPROTEIN-RELEASING SYSTEM TRANSMEMBRANE PROTEIN LOLE"/>
    <property type="match status" value="1"/>
</dbReference>
<evidence type="ECO:0000256" key="1">
    <source>
        <dbReference type="ARBA" id="ARBA00004651"/>
    </source>
</evidence>
<comment type="similarity">
    <text evidence="2">Belongs to the ABC-4 integral membrane protein family. LolC/E subfamily.</text>
</comment>
<protein>
    <submittedName>
        <fullName evidence="11">ABC transporter permease</fullName>
    </submittedName>
</protein>
<keyword evidence="3" id="KW-1003">Cell membrane</keyword>
<feature type="transmembrane region" description="Helical" evidence="8">
    <location>
        <begin position="49"/>
        <end position="68"/>
    </location>
</feature>
<evidence type="ECO:0000256" key="7">
    <source>
        <dbReference type="SAM" id="MobiDB-lite"/>
    </source>
</evidence>
<dbReference type="PANTHER" id="PTHR30489">
    <property type="entry name" value="LIPOPROTEIN-RELEASING SYSTEM TRANSMEMBRANE PROTEIN LOLE"/>
    <property type="match status" value="1"/>
</dbReference>
<dbReference type="OrthoDB" id="9770036at2"/>
<dbReference type="AlphaFoldDB" id="A0A4R5LVQ9"/>
<dbReference type="GO" id="GO:0044874">
    <property type="term" value="P:lipoprotein localization to outer membrane"/>
    <property type="evidence" value="ECO:0007669"/>
    <property type="project" value="TreeGrafter"/>
</dbReference>
<dbReference type="InterPro" id="IPR051447">
    <property type="entry name" value="Lipoprotein-release_system"/>
</dbReference>
<comment type="caution">
    <text evidence="11">The sequence shown here is derived from an EMBL/GenBank/DDBJ whole genome shotgun (WGS) entry which is preliminary data.</text>
</comment>
<proteinExistence type="inferred from homology"/>
<keyword evidence="6 8" id="KW-0472">Membrane</keyword>
<feature type="domain" description="MacB-like periplasmic core" evidence="10">
    <location>
        <begin position="49"/>
        <end position="269"/>
    </location>
</feature>
<evidence type="ECO:0000256" key="5">
    <source>
        <dbReference type="ARBA" id="ARBA00022989"/>
    </source>
</evidence>
<evidence type="ECO:0000256" key="4">
    <source>
        <dbReference type="ARBA" id="ARBA00022692"/>
    </source>
</evidence>
<organism evidence="11 12">
    <name type="scientific">Seongchinamella unica</name>
    <dbReference type="NCBI Taxonomy" id="2547392"/>
    <lineage>
        <taxon>Bacteria</taxon>
        <taxon>Pseudomonadati</taxon>
        <taxon>Pseudomonadota</taxon>
        <taxon>Gammaproteobacteria</taxon>
        <taxon>Cellvibrionales</taxon>
        <taxon>Halieaceae</taxon>
        <taxon>Seongchinamella</taxon>
    </lineage>
</organism>
<evidence type="ECO:0000256" key="3">
    <source>
        <dbReference type="ARBA" id="ARBA00022475"/>
    </source>
</evidence>
<sequence>MDRDAGRKHPLQRGTSRQSVHPVQPEKPETVSVTERLAWRNLWRHGRRTWLTVGGMVFCNALLVFMISMQLGSYALMIDGTLSVLTGHLQVQDKRYRDEPRMRYTVADGATLAQQLRDDTGVAAIAARGSAFALASSEDRSFGIQILGVQPAFEPQVSTLPGLVTRGRYLQDNDAAEIVVGSVLARNLKIGIGDEITFLGSGRDDSFAAGVATVVGIVDSGMTELDRSVAEIPLGYFQVIFAMDTDVHAIVVKLDDLAEVAPLKTTIRQRLPQANTTVLDWDQLQPGLRQAIQADMFSAFVMYAVLIVLVAFSVLNTQLMSVLERTREFGVMTALGVRPGQLARLVLLETAIMSLLGLVLGCLLGGLFTAWLGQVGFTLEGMEEAMERYNLEGRIYPQLSLISLLGGPLVVFLGGMLAAVYPALRLHALQPVEAMRAV</sequence>
<evidence type="ECO:0000259" key="10">
    <source>
        <dbReference type="Pfam" id="PF12704"/>
    </source>
</evidence>
<accession>A0A4R5LVQ9</accession>
<keyword evidence="5 8" id="KW-1133">Transmembrane helix</keyword>
<feature type="domain" description="ABC3 transporter permease C-terminal" evidence="9">
    <location>
        <begin position="301"/>
        <end position="425"/>
    </location>
</feature>
<dbReference type="Pfam" id="PF02687">
    <property type="entry name" value="FtsX"/>
    <property type="match status" value="1"/>
</dbReference>
<dbReference type="Pfam" id="PF12704">
    <property type="entry name" value="MacB_PCD"/>
    <property type="match status" value="1"/>
</dbReference>